<dbReference type="GO" id="GO:0006015">
    <property type="term" value="P:5-phosphoribose 1-diphosphate biosynthetic process"/>
    <property type="evidence" value="ECO:0007669"/>
    <property type="project" value="TreeGrafter"/>
</dbReference>
<dbReference type="GeneID" id="65129714"/>
<proteinExistence type="predicted"/>
<protein>
    <submittedName>
        <fullName evidence="1">Putative ribose-phosphate pyrophosphokinase</fullName>
    </submittedName>
</protein>
<dbReference type="CDD" id="cd06223">
    <property type="entry name" value="PRTases_typeI"/>
    <property type="match status" value="1"/>
</dbReference>
<keyword evidence="1" id="KW-0418">Kinase</keyword>
<dbReference type="InterPro" id="IPR029057">
    <property type="entry name" value="PRTase-like"/>
</dbReference>
<dbReference type="Proteomes" id="UP000594132">
    <property type="component" value="Segment"/>
</dbReference>
<accession>A0A7M1RXM3</accession>
<dbReference type="PANTHER" id="PTHR10210:SF45">
    <property type="entry name" value="RIBOSE-PHOSPHATE PYROPHOSPHOKINASE 3, CHLOROPLASTIC"/>
    <property type="match status" value="1"/>
</dbReference>
<keyword evidence="2" id="KW-1185">Reference proteome</keyword>
<evidence type="ECO:0000313" key="1">
    <source>
        <dbReference type="EMBL" id="QOR59193.1"/>
    </source>
</evidence>
<dbReference type="InterPro" id="IPR000836">
    <property type="entry name" value="PRTase_dom"/>
</dbReference>
<name>A0A7M1RXM3_9CAUD</name>
<dbReference type="SUPFAM" id="SSF53271">
    <property type="entry name" value="PRTase-like"/>
    <property type="match status" value="2"/>
</dbReference>
<keyword evidence="1" id="KW-0808">Transferase</keyword>
<dbReference type="GO" id="GO:0000287">
    <property type="term" value="F:magnesium ion binding"/>
    <property type="evidence" value="ECO:0007669"/>
    <property type="project" value="InterPro"/>
</dbReference>
<dbReference type="KEGG" id="vg:65129714"/>
<dbReference type="Gene3D" id="3.40.50.2020">
    <property type="match status" value="2"/>
</dbReference>
<dbReference type="InterPro" id="IPR005946">
    <property type="entry name" value="Rib-P_diPkinase"/>
</dbReference>
<organism evidence="1 2">
    <name type="scientific">uncultured phage cr111_1</name>
    <dbReference type="NCBI Taxonomy" id="2772071"/>
    <lineage>
        <taxon>Viruses</taxon>
        <taxon>Duplodnaviria</taxon>
        <taxon>Heunggongvirae</taxon>
        <taxon>Uroviricota</taxon>
        <taxon>Caudoviricetes</taxon>
        <taxon>Crassvirales</taxon>
        <taxon>Steigviridae</taxon>
        <taxon>Asinivirinae</taxon>
        <taxon>Lahndsivirus</taxon>
        <taxon>Lahndsivirus rarus</taxon>
    </lineage>
</organism>
<dbReference type="PANTHER" id="PTHR10210">
    <property type="entry name" value="RIBOSE-PHOSPHATE DIPHOSPHOKINASE FAMILY MEMBER"/>
    <property type="match status" value="1"/>
</dbReference>
<dbReference type="EMBL" id="MT774387">
    <property type="protein sequence ID" value="QOR59193.1"/>
    <property type="molecule type" value="Genomic_DNA"/>
</dbReference>
<dbReference type="GO" id="GO:0002189">
    <property type="term" value="C:ribose phosphate diphosphokinase complex"/>
    <property type="evidence" value="ECO:0007669"/>
    <property type="project" value="TreeGrafter"/>
</dbReference>
<sequence length="269" mass="30293">MNLINLTNKEAPGVPYTLTTFPDGEPHIVLGEINRKYAAHVVCRIANPNDLFVLLQVGNILNRQGVPFSLTIRYLMSARMDRVMSFNEAFSLEIVANAINSIHPTKVNLHEAHSERAVSLINNSQNVLLNPWLSSKKVICFPDEGASERYTSLYRNNPKIVCSKTRDPETGELKGFTIQREIGDYNFKKADNIIVIDDLCDRGGTFMGIAELLRKEYPQASLDIHVVHMVNPLGILNLSKTYDHVVFTDSYKDWSKEMEIPANCTMAPL</sequence>
<evidence type="ECO:0000313" key="2">
    <source>
        <dbReference type="Proteomes" id="UP000594132"/>
    </source>
</evidence>
<reference evidence="1 2" key="1">
    <citation type="submission" date="2020-07" db="EMBL/GenBank/DDBJ databases">
        <title>Taxonomic proposal: Crassvirales, a new order of highly abundant and diverse bacterial viruses.</title>
        <authorList>
            <person name="Shkoporov A.N."/>
            <person name="Stockdale S.R."/>
            <person name="Guerin E."/>
            <person name="Ross R.P."/>
            <person name="Hill C."/>
        </authorList>
    </citation>
    <scope>NUCLEOTIDE SEQUENCE [LARGE SCALE GENOMIC DNA]</scope>
</reference>
<dbReference type="GO" id="GO:0006164">
    <property type="term" value="P:purine nucleotide biosynthetic process"/>
    <property type="evidence" value="ECO:0007669"/>
    <property type="project" value="TreeGrafter"/>
</dbReference>
<dbReference type="RefSeq" id="YP_010111351.1">
    <property type="nucleotide sequence ID" value="NC_055880.1"/>
</dbReference>
<dbReference type="GO" id="GO:0016301">
    <property type="term" value="F:kinase activity"/>
    <property type="evidence" value="ECO:0007669"/>
    <property type="project" value="UniProtKB-KW"/>
</dbReference>